<dbReference type="Pfam" id="PF01638">
    <property type="entry name" value="HxlR"/>
    <property type="match status" value="1"/>
</dbReference>
<dbReference type="InterPro" id="IPR036388">
    <property type="entry name" value="WH-like_DNA-bd_sf"/>
</dbReference>
<organism evidence="5 6">
    <name type="scientific">Acetobacterium malicum</name>
    <dbReference type="NCBI Taxonomy" id="52692"/>
    <lineage>
        <taxon>Bacteria</taxon>
        <taxon>Bacillati</taxon>
        <taxon>Bacillota</taxon>
        <taxon>Clostridia</taxon>
        <taxon>Eubacteriales</taxon>
        <taxon>Eubacteriaceae</taxon>
        <taxon>Acetobacterium</taxon>
    </lineage>
</organism>
<proteinExistence type="predicted"/>
<keyword evidence="2" id="KW-0238">DNA-binding</keyword>
<accession>A0ABR6Z197</accession>
<dbReference type="Proteomes" id="UP000622405">
    <property type="component" value="Unassembled WGS sequence"/>
</dbReference>
<evidence type="ECO:0000313" key="5">
    <source>
        <dbReference type="EMBL" id="MBC3901225.1"/>
    </source>
</evidence>
<evidence type="ECO:0000313" key="6">
    <source>
        <dbReference type="Proteomes" id="UP000622405"/>
    </source>
</evidence>
<evidence type="ECO:0000256" key="3">
    <source>
        <dbReference type="ARBA" id="ARBA00023163"/>
    </source>
</evidence>
<feature type="domain" description="HTH hxlR-type" evidence="4">
    <location>
        <begin position="9"/>
        <end position="107"/>
    </location>
</feature>
<dbReference type="InterPro" id="IPR036390">
    <property type="entry name" value="WH_DNA-bd_sf"/>
</dbReference>
<dbReference type="PROSITE" id="PS51118">
    <property type="entry name" value="HTH_HXLR"/>
    <property type="match status" value="1"/>
</dbReference>
<comment type="caution">
    <text evidence="5">The sequence shown here is derived from an EMBL/GenBank/DDBJ whole genome shotgun (WGS) entry which is preliminary data.</text>
</comment>
<dbReference type="PANTHER" id="PTHR33204:SF29">
    <property type="entry name" value="TRANSCRIPTIONAL REGULATOR"/>
    <property type="match status" value="1"/>
</dbReference>
<dbReference type="RefSeq" id="WP_186895291.1">
    <property type="nucleotide sequence ID" value="NZ_WJBE01000022.1"/>
</dbReference>
<name>A0ABR6Z197_9FIRM</name>
<sequence length="117" mass="13400">MTEKKHFCCPIDATISLIGGKYKTKILWNLVNQTLRFNELQKIVHHATPKMLTQQLRELERDGLITRTVYPVVPPKTEYELTSFGLSLYPILDAMCEWGKDYMAEDAPVELGEAVSQ</sequence>
<dbReference type="EMBL" id="WJBE01000022">
    <property type="protein sequence ID" value="MBC3901225.1"/>
    <property type="molecule type" value="Genomic_DNA"/>
</dbReference>
<dbReference type="Gene3D" id="1.10.10.10">
    <property type="entry name" value="Winged helix-like DNA-binding domain superfamily/Winged helix DNA-binding domain"/>
    <property type="match status" value="1"/>
</dbReference>
<keyword evidence="3" id="KW-0804">Transcription</keyword>
<reference evidence="5 6" key="1">
    <citation type="journal article" date="2020" name="mSystems">
        <title>Defining Genomic and Predicted Metabolic Features of the Acetobacterium Genus.</title>
        <authorList>
            <person name="Ross D.E."/>
            <person name="Marshall C.W."/>
            <person name="Gulliver D."/>
            <person name="May H.D."/>
            <person name="Norman R.S."/>
        </authorList>
    </citation>
    <scope>NUCLEOTIDE SEQUENCE [LARGE SCALE GENOMIC DNA]</scope>
    <source>
        <strain evidence="5 6">DSM 4132</strain>
    </source>
</reference>
<protein>
    <submittedName>
        <fullName evidence="5">Transcriptional regulator</fullName>
    </submittedName>
</protein>
<keyword evidence="6" id="KW-1185">Reference proteome</keyword>
<dbReference type="PANTHER" id="PTHR33204">
    <property type="entry name" value="TRANSCRIPTIONAL REGULATOR, MARR FAMILY"/>
    <property type="match status" value="1"/>
</dbReference>
<keyword evidence="1" id="KW-0805">Transcription regulation</keyword>
<evidence type="ECO:0000256" key="1">
    <source>
        <dbReference type="ARBA" id="ARBA00023015"/>
    </source>
</evidence>
<gene>
    <name evidence="5" type="ORF">GH811_16560</name>
</gene>
<dbReference type="SUPFAM" id="SSF46785">
    <property type="entry name" value="Winged helix' DNA-binding domain"/>
    <property type="match status" value="1"/>
</dbReference>
<evidence type="ECO:0000259" key="4">
    <source>
        <dbReference type="PROSITE" id="PS51118"/>
    </source>
</evidence>
<dbReference type="InterPro" id="IPR002577">
    <property type="entry name" value="HTH_HxlR"/>
</dbReference>
<evidence type="ECO:0000256" key="2">
    <source>
        <dbReference type="ARBA" id="ARBA00023125"/>
    </source>
</evidence>